<dbReference type="CDD" id="cd02440">
    <property type="entry name" value="AdoMet_MTases"/>
    <property type="match status" value="1"/>
</dbReference>
<evidence type="ECO:0000313" key="2">
    <source>
        <dbReference type="Proteomes" id="UP001229486"/>
    </source>
</evidence>
<dbReference type="Proteomes" id="UP001229486">
    <property type="component" value="Unassembled WGS sequence"/>
</dbReference>
<dbReference type="EMBL" id="JAURTK010000002">
    <property type="protein sequence ID" value="MDP9645966.1"/>
    <property type="molecule type" value="Genomic_DNA"/>
</dbReference>
<dbReference type="InterPro" id="IPR029063">
    <property type="entry name" value="SAM-dependent_MTases_sf"/>
</dbReference>
<accession>A0AB73I7G8</accession>
<dbReference type="SUPFAM" id="SSF53335">
    <property type="entry name" value="S-adenosyl-L-methionine-dependent methyltransferases"/>
    <property type="match status" value="1"/>
</dbReference>
<dbReference type="AlphaFoldDB" id="A0AB73I7G8"/>
<dbReference type="RefSeq" id="WP_392392975.1">
    <property type="nucleotide sequence ID" value="NZ_JAURTK010000002.1"/>
</dbReference>
<gene>
    <name evidence="1" type="ORF">J2793_001399</name>
</gene>
<dbReference type="Gene3D" id="3.40.50.150">
    <property type="entry name" value="Vaccinia Virus protein VP39"/>
    <property type="match status" value="1"/>
</dbReference>
<evidence type="ECO:0000313" key="1">
    <source>
        <dbReference type="EMBL" id="MDP9645966.1"/>
    </source>
</evidence>
<sequence>MLVKVSGTEGYAQETESLIRRWQSISFADQHSQLVHLLPDAPSRVLDIGAGIGTDAAALAAMGHTVVAVEPVGELRTAAINLHRSSRIEWIDDSLPDLRNITSMNETFDVVMLTAVWMHLDHEQRCRAMPNVSSLLRDDGVLIMSLRHGPVPRGRRMFDVAPEETIELARVAGLQVVLCVATPSIQQTNRNSGVTWTRLALRKCITLTK</sequence>
<dbReference type="PANTHER" id="PTHR43464">
    <property type="entry name" value="METHYLTRANSFERASE"/>
    <property type="match status" value="1"/>
</dbReference>
<proteinExistence type="predicted"/>
<reference evidence="1" key="1">
    <citation type="submission" date="2023-07" db="EMBL/GenBank/DDBJ databases">
        <title>Sorghum-associated microbial communities from plants grown in Nebraska, USA.</title>
        <authorList>
            <person name="Schachtman D."/>
        </authorList>
    </citation>
    <scope>NUCLEOTIDE SEQUENCE</scope>
    <source>
        <strain evidence="1">DS1061</strain>
    </source>
</reference>
<name>A0AB73I7G8_9BURK</name>
<dbReference type="GO" id="GO:0008168">
    <property type="term" value="F:methyltransferase activity"/>
    <property type="evidence" value="ECO:0007669"/>
    <property type="project" value="TreeGrafter"/>
</dbReference>
<dbReference type="PANTHER" id="PTHR43464:SF92">
    <property type="entry name" value="SLR1071 PROTEIN"/>
    <property type="match status" value="1"/>
</dbReference>
<comment type="caution">
    <text evidence="1">The sequence shown here is derived from an EMBL/GenBank/DDBJ whole genome shotgun (WGS) entry which is preliminary data.</text>
</comment>
<organism evidence="1 2">
    <name type="scientific">Paraburkholderia caledonica</name>
    <dbReference type="NCBI Taxonomy" id="134536"/>
    <lineage>
        <taxon>Bacteria</taxon>
        <taxon>Pseudomonadati</taxon>
        <taxon>Pseudomonadota</taxon>
        <taxon>Betaproteobacteria</taxon>
        <taxon>Burkholderiales</taxon>
        <taxon>Burkholderiaceae</taxon>
        <taxon>Paraburkholderia</taxon>
    </lineage>
</organism>
<dbReference type="Pfam" id="PF13489">
    <property type="entry name" value="Methyltransf_23"/>
    <property type="match status" value="1"/>
</dbReference>
<protein>
    <submittedName>
        <fullName evidence="1">Protein-L-isoaspartate O-methyltransferase</fullName>
    </submittedName>
</protein>